<protein>
    <submittedName>
        <fullName evidence="1">Uncharacterized protein</fullName>
    </submittedName>
</protein>
<name>A0ABP4LXK9_9ACTN</name>
<dbReference type="EMBL" id="BAAAQD010000012">
    <property type="protein sequence ID" value="GAA1532699.1"/>
    <property type="molecule type" value="Genomic_DNA"/>
</dbReference>
<proteinExistence type="predicted"/>
<dbReference type="RefSeq" id="WP_344505433.1">
    <property type="nucleotide sequence ID" value="NZ_BAAAQD010000012.1"/>
</dbReference>
<comment type="caution">
    <text evidence="1">The sequence shown here is derived from an EMBL/GenBank/DDBJ whole genome shotgun (WGS) entry which is preliminary data.</text>
</comment>
<organism evidence="1 2">
    <name type="scientific">Dactylosporangium maewongense</name>
    <dbReference type="NCBI Taxonomy" id="634393"/>
    <lineage>
        <taxon>Bacteria</taxon>
        <taxon>Bacillati</taxon>
        <taxon>Actinomycetota</taxon>
        <taxon>Actinomycetes</taxon>
        <taxon>Micromonosporales</taxon>
        <taxon>Micromonosporaceae</taxon>
        <taxon>Dactylosporangium</taxon>
    </lineage>
</organism>
<dbReference type="Proteomes" id="UP001501470">
    <property type="component" value="Unassembled WGS sequence"/>
</dbReference>
<evidence type="ECO:0000313" key="2">
    <source>
        <dbReference type="Proteomes" id="UP001501470"/>
    </source>
</evidence>
<reference evidence="2" key="1">
    <citation type="journal article" date="2019" name="Int. J. Syst. Evol. Microbiol.">
        <title>The Global Catalogue of Microorganisms (GCM) 10K type strain sequencing project: providing services to taxonomists for standard genome sequencing and annotation.</title>
        <authorList>
            <consortium name="The Broad Institute Genomics Platform"/>
            <consortium name="The Broad Institute Genome Sequencing Center for Infectious Disease"/>
            <person name="Wu L."/>
            <person name="Ma J."/>
        </authorList>
    </citation>
    <scope>NUCLEOTIDE SEQUENCE [LARGE SCALE GENOMIC DNA]</scope>
    <source>
        <strain evidence="2">JCM 15933</strain>
    </source>
</reference>
<evidence type="ECO:0000313" key="1">
    <source>
        <dbReference type="EMBL" id="GAA1532699.1"/>
    </source>
</evidence>
<sequence length="49" mass="5322">MQQAELRQPLANLVSELKQYTARNDGVKIGDIYTKANAAMAALSIQCPS</sequence>
<accession>A0ABP4LXK9</accession>
<gene>
    <name evidence="1" type="ORF">GCM10009827_058290</name>
</gene>
<keyword evidence="2" id="KW-1185">Reference proteome</keyword>